<keyword evidence="2" id="KW-0812">Transmembrane</keyword>
<gene>
    <name evidence="3" type="ORF">PI95_004375</name>
</gene>
<dbReference type="Proteomes" id="UP000031549">
    <property type="component" value="Unassembled WGS sequence"/>
</dbReference>
<reference evidence="3 4" key="1">
    <citation type="journal article" date="2015" name="Genome Announc.">
        <title>Draft Genome Sequence of Cyanobacterium Hassallia byssoidea Strain VB512170, Isolated from Monuments in India.</title>
        <authorList>
            <person name="Singh D."/>
            <person name="Chandrababunaidu M.M."/>
            <person name="Panda A."/>
            <person name="Sen D."/>
            <person name="Bhattacharyya S."/>
            <person name="Adhikary S.P."/>
            <person name="Tripathy S."/>
        </authorList>
    </citation>
    <scope>NUCLEOTIDE SEQUENCE [LARGE SCALE GENOMIC DNA]</scope>
    <source>
        <strain evidence="3 4">VB512170</strain>
    </source>
</reference>
<evidence type="ECO:0000313" key="3">
    <source>
        <dbReference type="EMBL" id="NEU71831.1"/>
    </source>
</evidence>
<proteinExistence type="predicted"/>
<evidence type="ECO:0000313" key="4">
    <source>
        <dbReference type="Proteomes" id="UP000031549"/>
    </source>
</evidence>
<accession>A0A846H5F8</accession>
<comment type="caution">
    <text evidence="3">The sequence shown here is derived from an EMBL/GenBank/DDBJ whole genome shotgun (WGS) entry which is preliminary data.</text>
</comment>
<keyword evidence="2" id="KW-1133">Transmembrane helix</keyword>
<organism evidence="3 4">
    <name type="scientific">Hassallia byssoidea VB512170</name>
    <dbReference type="NCBI Taxonomy" id="1304833"/>
    <lineage>
        <taxon>Bacteria</taxon>
        <taxon>Bacillati</taxon>
        <taxon>Cyanobacteriota</taxon>
        <taxon>Cyanophyceae</taxon>
        <taxon>Nostocales</taxon>
        <taxon>Tolypothrichaceae</taxon>
        <taxon>Hassallia</taxon>
    </lineage>
</organism>
<name>A0A846H5F8_9CYAN</name>
<dbReference type="RefSeq" id="WP_039738407.1">
    <property type="nucleotide sequence ID" value="NZ_JTCM02000005.1"/>
</dbReference>
<dbReference type="EMBL" id="JTCM02000005">
    <property type="protein sequence ID" value="NEU71831.1"/>
    <property type="molecule type" value="Genomic_DNA"/>
</dbReference>
<evidence type="ECO:0000256" key="1">
    <source>
        <dbReference type="SAM" id="MobiDB-lite"/>
    </source>
</evidence>
<evidence type="ECO:0000256" key="2">
    <source>
        <dbReference type="SAM" id="Phobius"/>
    </source>
</evidence>
<keyword evidence="4" id="KW-1185">Reference proteome</keyword>
<dbReference type="AlphaFoldDB" id="A0A846H5F8"/>
<feature type="transmembrane region" description="Helical" evidence="2">
    <location>
        <begin position="12"/>
        <end position="35"/>
    </location>
</feature>
<protein>
    <submittedName>
        <fullName evidence="3">Uncharacterized protein</fullName>
    </submittedName>
</protein>
<sequence length="124" mass="14051">MELAQSILTEILYILIYGFSTIFIFLFLLEISVAFEKHCNYSTSTSRAVATTKTVAKKSNSQISKSNVNLPHTSKQPTVQQLRKKCSQTGIKWSYAIQEPQSGKKRHLNRQEMLIALTQIKQSA</sequence>
<feature type="region of interest" description="Disordered" evidence="1">
    <location>
        <begin position="60"/>
        <end position="81"/>
    </location>
</feature>
<keyword evidence="2" id="KW-0472">Membrane</keyword>